<feature type="domain" description="RING-type" evidence="6">
    <location>
        <begin position="363"/>
        <end position="402"/>
    </location>
</feature>
<feature type="domain" description="NHR" evidence="7">
    <location>
        <begin position="7"/>
        <end position="163"/>
    </location>
</feature>
<evidence type="ECO:0008006" key="10">
    <source>
        <dbReference type="Google" id="ProtNLM"/>
    </source>
</evidence>
<accession>H3A9L4</accession>
<reference evidence="9" key="1">
    <citation type="submission" date="2011-08" db="EMBL/GenBank/DDBJ databases">
        <title>The draft genome of Latimeria chalumnae.</title>
        <authorList>
            <person name="Di Palma F."/>
            <person name="Alfoldi J."/>
            <person name="Johnson J."/>
            <person name="Berlin A."/>
            <person name="Gnerre S."/>
            <person name="Jaffe D."/>
            <person name="MacCallum I."/>
            <person name="Young S."/>
            <person name="Walker B.J."/>
            <person name="Lander E."/>
            <person name="Lindblad-Toh K."/>
        </authorList>
    </citation>
    <scope>NUCLEOTIDE SEQUENCE [LARGE SCALE GENOMIC DNA]</scope>
    <source>
        <strain evidence="9">Wild caught</strain>
    </source>
</reference>
<dbReference type="STRING" id="7897.ENSLACP00000006335"/>
<evidence type="ECO:0000256" key="3">
    <source>
        <dbReference type="ARBA" id="ARBA00022771"/>
    </source>
</evidence>
<dbReference type="PANTHER" id="PTHR12429">
    <property type="entry name" value="NEURALIZED"/>
    <property type="match status" value="1"/>
</dbReference>
<dbReference type="Gene3D" id="2.60.120.920">
    <property type="match status" value="1"/>
</dbReference>
<evidence type="ECO:0000256" key="1">
    <source>
        <dbReference type="ARBA" id="ARBA00022723"/>
    </source>
</evidence>
<dbReference type="PANTHER" id="PTHR12429:SF6">
    <property type="entry name" value="PROTEIN NEURALIZED"/>
    <property type="match status" value="1"/>
</dbReference>
<organism evidence="8 9">
    <name type="scientific">Latimeria chalumnae</name>
    <name type="common">Coelacanth</name>
    <dbReference type="NCBI Taxonomy" id="7897"/>
    <lineage>
        <taxon>Eukaryota</taxon>
        <taxon>Metazoa</taxon>
        <taxon>Chordata</taxon>
        <taxon>Craniata</taxon>
        <taxon>Vertebrata</taxon>
        <taxon>Euteleostomi</taxon>
        <taxon>Coelacanthiformes</taxon>
        <taxon>Coelacanthidae</taxon>
        <taxon>Latimeria</taxon>
    </lineage>
</organism>
<dbReference type="InterPro" id="IPR013083">
    <property type="entry name" value="Znf_RING/FYVE/PHD"/>
</dbReference>
<keyword evidence="9" id="KW-1185">Reference proteome</keyword>
<evidence type="ECO:0000313" key="8">
    <source>
        <dbReference type="Ensembl" id="ENSLACP00000006335.1"/>
    </source>
</evidence>
<keyword evidence="2" id="KW-0677">Repeat</keyword>
<dbReference type="InParanoid" id="H3A9L4"/>
<dbReference type="eggNOG" id="KOG4172">
    <property type="taxonomic scope" value="Eukaryota"/>
</dbReference>
<dbReference type="SUPFAM" id="SSF57850">
    <property type="entry name" value="RING/U-box"/>
    <property type="match status" value="1"/>
</dbReference>
<dbReference type="InterPro" id="IPR037962">
    <property type="entry name" value="Neuralized"/>
</dbReference>
<dbReference type="AlphaFoldDB" id="H3A9L4"/>
<dbReference type="Proteomes" id="UP000008672">
    <property type="component" value="Unassembled WGS sequence"/>
</dbReference>
<dbReference type="GO" id="GO:0014069">
    <property type="term" value="C:postsynaptic density"/>
    <property type="evidence" value="ECO:0007669"/>
    <property type="project" value="TreeGrafter"/>
</dbReference>
<name>H3A9L4_LATCH</name>
<dbReference type="HOGENOM" id="CLU_013230_0_0_1"/>
<dbReference type="SMART" id="SM00588">
    <property type="entry name" value="NEUZ"/>
    <property type="match status" value="1"/>
</dbReference>
<evidence type="ECO:0000259" key="7">
    <source>
        <dbReference type="PROSITE" id="PS51065"/>
    </source>
</evidence>
<keyword evidence="4" id="KW-0862">Zinc</keyword>
<evidence type="ECO:0000313" key="9">
    <source>
        <dbReference type="Proteomes" id="UP000008672"/>
    </source>
</evidence>
<dbReference type="EMBL" id="AFYH01078323">
    <property type="status" value="NOT_ANNOTATED_CDS"/>
    <property type="molecule type" value="Genomic_DNA"/>
</dbReference>
<dbReference type="InterPro" id="IPR006573">
    <property type="entry name" value="NHR_dom"/>
</dbReference>
<dbReference type="PROSITE" id="PS51065">
    <property type="entry name" value="NHR"/>
    <property type="match status" value="1"/>
</dbReference>
<dbReference type="eggNOG" id="KOG4625">
    <property type="taxonomic scope" value="Eukaryota"/>
</dbReference>
<reference evidence="8" key="3">
    <citation type="submission" date="2025-09" db="UniProtKB">
        <authorList>
            <consortium name="Ensembl"/>
        </authorList>
    </citation>
    <scope>IDENTIFICATION</scope>
</reference>
<evidence type="ECO:0000256" key="5">
    <source>
        <dbReference type="PROSITE-ProRule" id="PRU00175"/>
    </source>
</evidence>
<dbReference type="GeneTree" id="ENSGT00940000162540"/>
<proteinExistence type="predicted"/>
<dbReference type="InterPro" id="IPR001841">
    <property type="entry name" value="Znf_RING"/>
</dbReference>
<dbReference type="GO" id="GO:0008270">
    <property type="term" value="F:zinc ion binding"/>
    <property type="evidence" value="ECO:0007669"/>
    <property type="project" value="UniProtKB-KW"/>
</dbReference>
<dbReference type="CDD" id="cd16647">
    <property type="entry name" value="mRING-HC-C3HC5_NEU1"/>
    <property type="match status" value="1"/>
</dbReference>
<protein>
    <recommendedName>
        <fullName evidence="10">Neuralized E3 ubiquitin protein ligase 1A</fullName>
    </recommendedName>
</protein>
<sequence length="415" mass="45660">GRKPQAPLQFHPTTKGSLIQLSEDFCHARRRSTFCNGITFTQRPIRIQEKVCLCITREAKKWTGVLRVGFTTVNPSFIDLAFLPQFVCPDLSQQPGFWAACLPEECAQEGDILKFWVGRKGEVFFKMNGKQSYFLFDGVPTNMLLWAIIDVYGNTEAVQLLGKCNPSWYSERGHTHQTVPATRISFLKQNISTESNLITAILISLLATMVWKSSTIKTEGVQGLQIVIHVQLMSCNMLMATILSETPWNGSSDTNNLIGLPGYAAMNSSQVSFFHSIGKPPSRKLLAGPVCPEQAASRTLLSSSVSSGLILDPTGFSPDSTGGDISSLYLYLHLCFSSDDSLGPQTAGERRLSYPEIPGAEECLICCSRSINTVIYACGHMCMCLTCAQVARQTLTSCPLCRRTIKDIIQLFPGT</sequence>
<dbReference type="GO" id="GO:0005886">
    <property type="term" value="C:plasma membrane"/>
    <property type="evidence" value="ECO:0007669"/>
    <property type="project" value="TreeGrafter"/>
</dbReference>
<dbReference type="PROSITE" id="PS50089">
    <property type="entry name" value="ZF_RING_2"/>
    <property type="match status" value="1"/>
</dbReference>
<dbReference type="Pfam" id="PF07177">
    <property type="entry name" value="Neuralized"/>
    <property type="match status" value="1"/>
</dbReference>
<dbReference type="GO" id="GO:0045746">
    <property type="term" value="P:negative regulation of Notch signaling pathway"/>
    <property type="evidence" value="ECO:0007669"/>
    <property type="project" value="TreeGrafter"/>
</dbReference>
<dbReference type="Ensembl" id="ENSLACT00000006388.1">
    <property type="protein sequence ID" value="ENSLACP00000006335.1"/>
    <property type="gene ID" value="ENSLACG00000005621.1"/>
</dbReference>
<dbReference type="FunFam" id="2.60.120.920:FF:000005">
    <property type="entry name" value="Putative E3 ubiquitin-protein ligase NEURL1B"/>
    <property type="match status" value="1"/>
</dbReference>
<evidence type="ECO:0000256" key="4">
    <source>
        <dbReference type="ARBA" id="ARBA00022833"/>
    </source>
</evidence>
<evidence type="ECO:0000256" key="2">
    <source>
        <dbReference type="ARBA" id="ARBA00022737"/>
    </source>
</evidence>
<dbReference type="InterPro" id="IPR043136">
    <property type="entry name" value="B30.2/SPRY_sf"/>
</dbReference>
<dbReference type="GO" id="GO:0061630">
    <property type="term" value="F:ubiquitin protein ligase activity"/>
    <property type="evidence" value="ECO:0007669"/>
    <property type="project" value="TreeGrafter"/>
</dbReference>
<reference evidence="8" key="2">
    <citation type="submission" date="2025-08" db="UniProtKB">
        <authorList>
            <consortium name="Ensembl"/>
        </authorList>
    </citation>
    <scope>IDENTIFICATION</scope>
</reference>
<dbReference type="Pfam" id="PF13920">
    <property type="entry name" value="zf-C3HC4_3"/>
    <property type="match status" value="1"/>
</dbReference>
<dbReference type="Gene3D" id="3.30.40.10">
    <property type="entry name" value="Zinc/RING finger domain, C3HC4 (zinc finger)"/>
    <property type="match status" value="1"/>
</dbReference>
<keyword evidence="1" id="KW-0479">Metal-binding</keyword>
<keyword evidence="3 5" id="KW-0863">Zinc-finger</keyword>
<evidence type="ECO:0000259" key="6">
    <source>
        <dbReference type="PROSITE" id="PS50089"/>
    </source>
</evidence>
<dbReference type="Bgee" id="ENSLACG00000005621">
    <property type="expression patterns" value="Expressed in post-anal tail muscle"/>
</dbReference>